<dbReference type="AlphaFoldDB" id="A0A8S0VY36"/>
<evidence type="ECO:0008006" key="4">
    <source>
        <dbReference type="Google" id="ProtNLM"/>
    </source>
</evidence>
<organism evidence="2 3">
    <name type="scientific">Cyclocybe aegerita</name>
    <name type="common">Black poplar mushroom</name>
    <name type="synonym">Agrocybe aegerita</name>
    <dbReference type="NCBI Taxonomy" id="1973307"/>
    <lineage>
        <taxon>Eukaryota</taxon>
        <taxon>Fungi</taxon>
        <taxon>Dikarya</taxon>
        <taxon>Basidiomycota</taxon>
        <taxon>Agaricomycotina</taxon>
        <taxon>Agaricomycetes</taxon>
        <taxon>Agaricomycetidae</taxon>
        <taxon>Agaricales</taxon>
        <taxon>Agaricineae</taxon>
        <taxon>Bolbitiaceae</taxon>
        <taxon>Cyclocybe</taxon>
    </lineage>
</organism>
<sequence length="318" mass="35948">MSEPAAKRARLASDDGDATMSDQTSAGVTRSENFWLEDGNIILQAENTQFRPAEPLDPVVEGCPVVTLSDKASDVECVLSIFYDNNNVVDLERALPIGQLSAILSMGRKYEITYLRDRALPRLRRCFPTTLKEWDDSFADGNGPTILFEPMLYTIESVISLAHTHGITTVLPGAYLFYLSQAPPDEILRGDRNILSQEVRVQCVLGRDDLIRRIHLFVHMWGRSNKFMPPAECPNTRQCEFLKADVLEELAICLWLTDDKTVWDLSPDIPTSRMIRTLCISCAASVKACYNEARQHIWAELPEFFALPDWEDLEDFDA</sequence>
<accession>A0A8S0VY36</accession>
<dbReference type="OrthoDB" id="2799068at2759"/>
<gene>
    <name evidence="2" type="ORF">AAE3_LOCUS3906</name>
</gene>
<proteinExistence type="predicted"/>
<dbReference type="EMBL" id="CACVBS010000034">
    <property type="protein sequence ID" value="CAA7261831.1"/>
    <property type="molecule type" value="Genomic_DNA"/>
</dbReference>
<keyword evidence="3" id="KW-1185">Reference proteome</keyword>
<evidence type="ECO:0000313" key="2">
    <source>
        <dbReference type="EMBL" id="CAA7261831.1"/>
    </source>
</evidence>
<reference evidence="2 3" key="1">
    <citation type="submission" date="2020-01" db="EMBL/GenBank/DDBJ databases">
        <authorList>
            <person name="Gupta K D."/>
        </authorList>
    </citation>
    <scope>NUCLEOTIDE SEQUENCE [LARGE SCALE GENOMIC DNA]</scope>
</reference>
<evidence type="ECO:0000256" key="1">
    <source>
        <dbReference type="SAM" id="MobiDB-lite"/>
    </source>
</evidence>
<comment type="caution">
    <text evidence="2">The sequence shown here is derived from an EMBL/GenBank/DDBJ whole genome shotgun (WGS) entry which is preliminary data.</text>
</comment>
<feature type="region of interest" description="Disordered" evidence="1">
    <location>
        <begin position="1"/>
        <end position="26"/>
    </location>
</feature>
<dbReference type="Proteomes" id="UP000467700">
    <property type="component" value="Unassembled WGS sequence"/>
</dbReference>
<protein>
    <recommendedName>
        <fullName evidence="4">BTB domain-containing protein</fullName>
    </recommendedName>
</protein>
<name>A0A8S0VY36_CYCAE</name>
<evidence type="ECO:0000313" key="3">
    <source>
        <dbReference type="Proteomes" id="UP000467700"/>
    </source>
</evidence>